<evidence type="ECO:0000256" key="5">
    <source>
        <dbReference type="ARBA" id="ARBA00022525"/>
    </source>
</evidence>
<dbReference type="InterPro" id="IPR020067">
    <property type="entry name" value="Frizzled_dom"/>
</dbReference>
<feature type="domain" description="NTR" evidence="14">
    <location>
        <begin position="172"/>
        <end position="297"/>
    </location>
</feature>
<dbReference type="InterPro" id="IPR018933">
    <property type="entry name" value="Netrin_module_non-TIMP"/>
</dbReference>
<sequence>QFIMAHLTSFCVLLILWAIPSQMEAFPFVLSELSTRKNTCKAIPSTMTLCHGLGYNEMRLPNLLGHETIKETLQQANSWVPLLTKQCHLDTKKFLCSLFAPVCITDLEEAVYPCRSLCEAVRDGCAPVMAAFGFPWPQMFNCSRFPMGNGLCVPLAGSENKLPPTKEDRKTCIACQYNGDDVSAILDNFCRTEFALKMKVSDVSEQSGDLRVTPQSKSRAVYKHGGWSEEDLRRPVLWLAGGAECACEGLRDPSGDATFLVTGQKVDDRLVISLLWRWQKGQKEMKKMTRTLRKLQC</sequence>
<dbReference type="GO" id="GO:0005615">
    <property type="term" value="C:extracellular space"/>
    <property type="evidence" value="ECO:0007669"/>
    <property type="project" value="TreeGrafter"/>
</dbReference>
<dbReference type="GeneTree" id="ENSGT00940000156432"/>
<dbReference type="InterPro" id="IPR036790">
    <property type="entry name" value="Frizzled_dom_sf"/>
</dbReference>
<evidence type="ECO:0000259" key="14">
    <source>
        <dbReference type="PROSITE" id="PS50189"/>
    </source>
</evidence>
<dbReference type="AlphaFoldDB" id="H3AZ07"/>
<reference evidence="15" key="3">
    <citation type="submission" date="2025-09" db="UniProtKB">
        <authorList>
            <consortium name="Ensembl"/>
        </authorList>
    </citation>
    <scope>IDENTIFICATION</scope>
</reference>
<dbReference type="FunFam" id="1.10.2000.10:FF:000001">
    <property type="entry name" value="secreted frizzled-related protein 2"/>
    <property type="match status" value="1"/>
</dbReference>
<dbReference type="PANTHER" id="PTHR11309:SF149">
    <property type="entry name" value="SECRETED FRIZZLED-RELATED PROTEIN 2-LIKE"/>
    <property type="match status" value="1"/>
</dbReference>
<feature type="signal peptide" evidence="12">
    <location>
        <begin position="1"/>
        <end position="25"/>
    </location>
</feature>
<reference evidence="16" key="1">
    <citation type="submission" date="2011-08" db="EMBL/GenBank/DDBJ databases">
        <title>The draft genome of Latimeria chalumnae.</title>
        <authorList>
            <person name="Di Palma F."/>
            <person name="Alfoldi J."/>
            <person name="Johnson J."/>
            <person name="Berlin A."/>
            <person name="Gnerre S."/>
            <person name="Jaffe D."/>
            <person name="MacCallum I."/>
            <person name="Young S."/>
            <person name="Walker B.J."/>
            <person name="Lander E."/>
            <person name="Lindblad-Toh K."/>
        </authorList>
    </citation>
    <scope>NUCLEOTIDE SEQUENCE [LARGE SCALE GENOMIC DNA]</scope>
    <source>
        <strain evidence="16">Wild caught</strain>
    </source>
</reference>
<keyword evidence="9 11" id="KW-1015">Disulfide bond</keyword>
<dbReference type="Pfam" id="PF01759">
    <property type="entry name" value="NTR"/>
    <property type="match status" value="1"/>
</dbReference>
<dbReference type="Proteomes" id="UP000008672">
    <property type="component" value="Unassembled WGS sequence"/>
</dbReference>
<dbReference type="FunFam" id="2.40.50.120:FF:000003">
    <property type="entry name" value="Secreted frizzled-related protein 1"/>
    <property type="match status" value="1"/>
</dbReference>
<protein>
    <recommendedName>
        <fullName evidence="3">Secreted frizzled-related protein 1</fullName>
    </recommendedName>
</protein>
<dbReference type="InterPro" id="IPR001134">
    <property type="entry name" value="Netrin_domain"/>
</dbReference>
<dbReference type="Ensembl" id="ENSLACT00000014982.1">
    <property type="protein sequence ID" value="ENSLACP00000014878.1"/>
    <property type="gene ID" value="ENSLACG00000013095.1"/>
</dbReference>
<dbReference type="Pfam" id="PF01392">
    <property type="entry name" value="Fz"/>
    <property type="match status" value="1"/>
</dbReference>
<keyword evidence="6" id="KW-0879">Wnt signaling pathway</keyword>
<accession>H3AZ07</accession>
<gene>
    <name evidence="15" type="primary">LOC102359071</name>
</gene>
<dbReference type="EMBL" id="AFYH01142933">
    <property type="status" value="NOT_ANNOTATED_CDS"/>
    <property type="molecule type" value="Genomic_DNA"/>
</dbReference>
<dbReference type="SUPFAM" id="SSF63501">
    <property type="entry name" value="Frizzled cysteine-rich domain"/>
    <property type="match status" value="1"/>
</dbReference>
<dbReference type="GO" id="GO:0030154">
    <property type="term" value="P:cell differentiation"/>
    <property type="evidence" value="ECO:0007669"/>
    <property type="project" value="UniProtKB-KW"/>
</dbReference>
<dbReference type="GO" id="GO:0060070">
    <property type="term" value="P:canonical Wnt signaling pathway"/>
    <property type="evidence" value="ECO:0007669"/>
    <property type="project" value="TreeGrafter"/>
</dbReference>
<dbReference type="HOGENOM" id="CLU_054647_0_0_1"/>
<dbReference type="Gene3D" id="1.10.2000.10">
    <property type="entry name" value="Frizzled cysteine-rich domain"/>
    <property type="match status" value="1"/>
</dbReference>
<feature type="disulfide bond" evidence="11">
    <location>
        <begin position="118"/>
        <end position="142"/>
    </location>
</feature>
<feature type="chain" id="PRO_5003579651" description="Secreted frizzled-related protein 1" evidence="12">
    <location>
        <begin position="26"/>
        <end position="297"/>
    </location>
</feature>
<dbReference type="STRING" id="7897.ENSLACP00000014878"/>
<keyword evidence="7 12" id="KW-0732">Signal</keyword>
<evidence type="ECO:0000256" key="6">
    <source>
        <dbReference type="ARBA" id="ARBA00022687"/>
    </source>
</evidence>
<evidence type="ECO:0000259" key="13">
    <source>
        <dbReference type="PROSITE" id="PS50038"/>
    </source>
</evidence>
<comment type="caution">
    <text evidence="11">Lacks conserved residue(s) required for the propagation of feature annotation.</text>
</comment>
<comment type="subcellular location">
    <subcellularLocation>
        <location evidence="1">Secreted</location>
    </subcellularLocation>
</comment>
<evidence type="ECO:0000256" key="7">
    <source>
        <dbReference type="ARBA" id="ARBA00022729"/>
    </source>
</evidence>
<comment type="similarity">
    <text evidence="2">Belongs to the secreted frizzled-related protein (sFRP) family.</text>
</comment>
<evidence type="ECO:0000256" key="1">
    <source>
        <dbReference type="ARBA" id="ARBA00004613"/>
    </source>
</evidence>
<dbReference type="GO" id="GO:0017147">
    <property type="term" value="F:Wnt-protein binding"/>
    <property type="evidence" value="ECO:0007669"/>
    <property type="project" value="TreeGrafter"/>
</dbReference>
<evidence type="ECO:0000256" key="9">
    <source>
        <dbReference type="ARBA" id="ARBA00023157"/>
    </source>
</evidence>
<evidence type="ECO:0000256" key="2">
    <source>
        <dbReference type="ARBA" id="ARBA00010054"/>
    </source>
</evidence>
<dbReference type="SMART" id="SM00063">
    <property type="entry name" value="FRI"/>
    <property type="match status" value="1"/>
</dbReference>
<dbReference type="InterPro" id="IPR008993">
    <property type="entry name" value="TIMP-like_OB-fold"/>
</dbReference>
<name>H3AZ07_LATCH</name>
<evidence type="ECO:0000256" key="10">
    <source>
        <dbReference type="ARBA" id="ARBA00023180"/>
    </source>
</evidence>
<keyword evidence="10" id="KW-0325">Glycoprotein</keyword>
<evidence type="ECO:0000256" key="3">
    <source>
        <dbReference type="ARBA" id="ARBA00020517"/>
    </source>
</evidence>
<dbReference type="InterPro" id="IPR015526">
    <property type="entry name" value="Frizzled/SFRP"/>
</dbReference>
<evidence type="ECO:0000256" key="12">
    <source>
        <dbReference type="SAM" id="SignalP"/>
    </source>
</evidence>
<evidence type="ECO:0000256" key="4">
    <source>
        <dbReference type="ARBA" id="ARBA00022473"/>
    </source>
</evidence>
<dbReference type="PROSITE" id="PS50038">
    <property type="entry name" value="FZ"/>
    <property type="match status" value="1"/>
</dbReference>
<keyword evidence="5" id="KW-0964">Secreted</keyword>
<feature type="disulfide bond" evidence="11">
    <location>
        <begin position="87"/>
        <end position="125"/>
    </location>
</feature>
<keyword evidence="4" id="KW-0217">Developmental protein</keyword>
<dbReference type="PANTHER" id="PTHR11309">
    <property type="entry name" value="FRIZZLED"/>
    <property type="match status" value="1"/>
</dbReference>
<evidence type="ECO:0000256" key="11">
    <source>
        <dbReference type="PROSITE-ProRule" id="PRU00090"/>
    </source>
</evidence>
<dbReference type="InParanoid" id="H3AZ07"/>
<dbReference type="eggNOG" id="KOG3577">
    <property type="taxonomic scope" value="Eukaryota"/>
</dbReference>
<dbReference type="CDD" id="cd03580">
    <property type="entry name" value="NTR_Sfrp1_like"/>
    <property type="match status" value="1"/>
</dbReference>
<feature type="disulfide bond" evidence="11">
    <location>
        <begin position="50"/>
        <end position="96"/>
    </location>
</feature>
<evidence type="ECO:0000313" key="15">
    <source>
        <dbReference type="Ensembl" id="ENSLACP00000014878.1"/>
    </source>
</evidence>
<feature type="domain" description="FZ" evidence="13">
    <location>
        <begin position="35"/>
        <end position="155"/>
    </location>
</feature>
<keyword evidence="16" id="KW-1185">Reference proteome</keyword>
<organism evidence="15 16">
    <name type="scientific">Latimeria chalumnae</name>
    <name type="common">Coelacanth</name>
    <dbReference type="NCBI Taxonomy" id="7897"/>
    <lineage>
        <taxon>Eukaryota</taxon>
        <taxon>Metazoa</taxon>
        <taxon>Chordata</taxon>
        <taxon>Craniata</taxon>
        <taxon>Vertebrata</taxon>
        <taxon>Euteleostomi</taxon>
        <taxon>Coelacanthiformes</taxon>
        <taxon>Coelacanthidae</taxon>
        <taxon>Latimeria</taxon>
    </lineage>
</organism>
<dbReference type="SUPFAM" id="SSF50242">
    <property type="entry name" value="TIMP-like"/>
    <property type="match status" value="1"/>
</dbReference>
<dbReference type="PROSITE" id="PS50189">
    <property type="entry name" value="NTR"/>
    <property type="match status" value="1"/>
</dbReference>
<dbReference type="Gene3D" id="2.40.50.120">
    <property type="match status" value="1"/>
</dbReference>
<dbReference type="EMBL" id="AFYH01142934">
    <property type="status" value="NOT_ANNOTATED_CDS"/>
    <property type="molecule type" value="Genomic_DNA"/>
</dbReference>
<keyword evidence="8" id="KW-0221">Differentiation</keyword>
<reference evidence="15" key="2">
    <citation type="submission" date="2025-08" db="UniProtKB">
        <authorList>
            <consortium name="Ensembl"/>
        </authorList>
    </citation>
    <scope>IDENTIFICATION</scope>
</reference>
<dbReference type="OMA" id="VSKLCHR"/>
<proteinExistence type="inferred from homology"/>
<dbReference type="GO" id="GO:2000026">
    <property type="term" value="P:regulation of multicellular organismal development"/>
    <property type="evidence" value="ECO:0007669"/>
    <property type="project" value="UniProtKB-ARBA"/>
</dbReference>
<evidence type="ECO:0000256" key="8">
    <source>
        <dbReference type="ARBA" id="ARBA00022782"/>
    </source>
</evidence>
<evidence type="ECO:0000313" key="16">
    <source>
        <dbReference type="Proteomes" id="UP000008672"/>
    </source>
</evidence>
<dbReference type="GO" id="GO:0035567">
    <property type="term" value="P:non-canonical Wnt signaling pathway"/>
    <property type="evidence" value="ECO:0007669"/>
    <property type="project" value="TreeGrafter"/>
</dbReference>